<dbReference type="STRING" id="45067.Llan_1735"/>
<dbReference type="OrthoDB" id="5647572at2"/>
<protein>
    <submittedName>
        <fullName evidence="1">Uncharacterized protein</fullName>
    </submittedName>
</protein>
<dbReference type="RefSeq" id="WP_028372271.1">
    <property type="nucleotide sequence ID" value="NZ_CAAAJD010000002.1"/>
</dbReference>
<gene>
    <name evidence="1" type="ORF">Llan_1735</name>
</gene>
<evidence type="ECO:0000313" key="2">
    <source>
        <dbReference type="Proteomes" id="UP000054869"/>
    </source>
</evidence>
<dbReference type="PATRIC" id="fig|45067.4.peg.1821"/>
<sequence>MNQRLIWNFEINPQPPLDLNALATSEEDKIKWEARFFWPENTIIVLTGLPANCLDLTKYQIKKREDQYLLLPGCDYNIKRRRGQLLYKPQLQCTDNIRGYGKKINLNEDGLGQLLIENQRLSILTNEITVCKIALIHEFPTEPTIKLELARLEVAQKIFFSACIEGRSQNLVEQISKHLLGNEVSCDYVSFLQKIQTS</sequence>
<comment type="caution">
    <text evidence="1">The sequence shown here is derived from an EMBL/GenBank/DDBJ whole genome shotgun (WGS) entry which is preliminary data.</text>
</comment>
<evidence type="ECO:0000313" key="1">
    <source>
        <dbReference type="EMBL" id="KTD21005.1"/>
    </source>
</evidence>
<dbReference type="AlphaFoldDB" id="A0A0W0VM84"/>
<dbReference type="eggNOG" id="ENOG502ZV5B">
    <property type="taxonomic scope" value="Bacteria"/>
</dbReference>
<dbReference type="Proteomes" id="UP000054869">
    <property type="component" value="Unassembled WGS sequence"/>
</dbReference>
<keyword evidence="2" id="KW-1185">Reference proteome</keyword>
<proteinExistence type="predicted"/>
<dbReference type="EMBL" id="LNYI01000033">
    <property type="protein sequence ID" value="KTD21005.1"/>
    <property type="molecule type" value="Genomic_DNA"/>
</dbReference>
<name>A0A0W0VM84_9GAMM</name>
<reference evidence="1 2" key="1">
    <citation type="submission" date="2015-11" db="EMBL/GenBank/DDBJ databases">
        <title>Genomic analysis of 38 Legionella species identifies large and diverse effector repertoires.</title>
        <authorList>
            <person name="Burstein D."/>
            <person name="Amaro F."/>
            <person name="Zusman T."/>
            <person name="Lifshitz Z."/>
            <person name="Cohen O."/>
            <person name="Gilbert J.A."/>
            <person name="Pupko T."/>
            <person name="Shuman H.A."/>
            <person name="Segal G."/>
        </authorList>
    </citation>
    <scope>NUCLEOTIDE SEQUENCE [LARGE SCALE GENOMIC DNA]</scope>
    <source>
        <strain evidence="1 2">ATCC 49751</strain>
    </source>
</reference>
<accession>A0A0W0VM84</accession>
<organism evidence="1 2">
    <name type="scientific">Legionella lansingensis</name>
    <dbReference type="NCBI Taxonomy" id="45067"/>
    <lineage>
        <taxon>Bacteria</taxon>
        <taxon>Pseudomonadati</taxon>
        <taxon>Pseudomonadota</taxon>
        <taxon>Gammaproteobacteria</taxon>
        <taxon>Legionellales</taxon>
        <taxon>Legionellaceae</taxon>
        <taxon>Legionella</taxon>
    </lineage>
</organism>